<evidence type="ECO:0000256" key="2">
    <source>
        <dbReference type="ARBA" id="ARBA00010973"/>
    </source>
</evidence>
<dbReference type="Proteomes" id="UP000266693">
    <property type="component" value="Unassembled WGS sequence"/>
</dbReference>
<gene>
    <name evidence="6" type="ORF">D1610_11200</name>
</gene>
<feature type="domain" description="NodB homology" evidence="5">
    <location>
        <begin position="50"/>
        <end position="230"/>
    </location>
</feature>
<dbReference type="InterPro" id="IPR050248">
    <property type="entry name" value="Polysacc_deacetylase_ArnD"/>
</dbReference>
<reference evidence="6 7" key="1">
    <citation type="submission" date="2018-08" db="EMBL/GenBank/DDBJ databases">
        <title>The multiple taxonomic identification of Sphingomonas gilva.</title>
        <authorList>
            <person name="Zhu D."/>
            <person name="Zheng S."/>
        </authorList>
    </citation>
    <scope>NUCLEOTIDE SEQUENCE [LARGE SCALE GENOMIC DNA]</scope>
    <source>
        <strain evidence="6 7">ZDH117</strain>
    </source>
</reference>
<evidence type="ECO:0000256" key="4">
    <source>
        <dbReference type="ARBA" id="ARBA00032976"/>
    </source>
</evidence>
<dbReference type="GO" id="GO:0016810">
    <property type="term" value="F:hydrolase activity, acting on carbon-nitrogen (but not peptide) bonds"/>
    <property type="evidence" value="ECO:0007669"/>
    <property type="project" value="InterPro"/>
</dbReference>
<proteinExistence type="inferred from homology"/>
<dbReference type="GO" id="GO:0005975">
    <property type="term" value="P:carbohydrate metabolic process"/>
    <property type="evidence" value="ECO:0007669"/>
    <property type="project" value="InterPro"/>
</dbReference>
<evidence type="ECO:0000313" key="7">
    <source>
        <dbReference type="Proteomes" id="UP000266693"/>
    </source>
</evidence>
<dbReference type="PANTHER" id="PTHR10587">
    <property type="entry name" value="GLYCOSYL TRANSFERASE-RELATED"/>
    <property type="match status" value="1"/>
</dbReference>
<dbReference type="PROSITE" id="PS51677">
    <property type="entry name" value="NODB"/>
    <property type="match status" value="1"/>
</dbReference>
<dbReference type="Gene3D" id="3.20.20.370">
    <property type="entry name" value="Glycoside hydrolase/deacetylase"/>
    <property type="match status" value="1"/>
</dbReference>
<comment type="caution">
    <text evidence="6">The sequence shown here is derived from an EMBL/GenBank/DDBJ whole genome shotgun (WGS) entry which is preliminary data.</text>
</comment>
<evidence type="ECO:0000256" key="3">
    <source>
        <dbReference type="ARBA" id="ARBA00020071"/>
    </source>
</evidence>
<evidence type="ECO:0000256" key="1">
    <source>
        <dbReference type="ARBA" id="ARBA00003236"/>
    </source>
</evidence>
<sequence>MRLVTRRRLKWALVLVLAAAIIGYALWQVGRARCFQLVGEITCRVQTSQKLVALSFDDGPTPQGVAALLPVLREHGARATFFLIGQEMERHPGLARRLAAAGHEIANHSYAHDRMLGLFPGAYAEELERTNRLLRAEGVNGLLLFRPPYGKKLTGLPIAVERAGLRMITWDVEDPPGSVSDPAAYADHIMRGVRPGSIILMHPMYASGRTAREALPLILTRLRAAGYRVVTVRELLEVEAREEAG</sequence>
<keyword evidence="7" id="KW-1185">Reference proteome</keyword>
<dbReference type="SUPFAM" id="SSF88713">
    <property type="entry name" value="Glycoside hydrolase/deacetylase"/>
    <property type="match status" value="1"/>
</dbReference>
<name>A0A396RLB7_9SPHN</name>
<dbReference type="AlphaFoldDB" id="A0A396RLB7"/>
<dbReference type="RefSeq" id="WP_118864283.1">
    <property type="nucleotide sequence ID" value="NZ_QWLV01000005.1"/>
</dbReference>
<dbReference type="InterPro" id="IPR002509">
    <property type="entry name" value="NODB_dom"/>
</dbReference>
<dbReference type="EMBL" id="QWLV01000005">
    <property type="protein sequence ID" value="RHW17117.1"/>
    <property type="molecule type" value="Genomic_DNA"/>
</dbReference>
<dbReference type="OrthoDB" id="276604at2"/>
<accession>A0A396RLB7</accession>
<comment type="similarity">
    <text evidence="2">Belongs to the polysaccharide deacetylase family.</text>
</comment>
<evidence type="ECO:0000259" key="5">
    <source>
        <dbReference type="PROSITE" id="PS51677"/>
    </source>
</evidence>
<dbReference type="Pfam" id="PF01522">
    <property type="entry name" value="Polysacc_deac_1"/>
    <property type="match status" value="1"/>
</dbReference>
<dbReference type="InterPro" id="IPR011330">
    <property type="entry name" value="Glyco_hydro/deAcase_b/a-brl"/>
</dbReference>
<comment type="function">
    <text evidence="1">Is involved in generating a small heat-stable compound (Nod), an acylated oligomer of N-acetylglucosamine, that stimulates mitosis in various plant protoplasts.</text>
</comment>
<dbReference type="PANTHER" id="PTHR10587:SF125">
    <property type="entry name" value="POLYSACCHARIDE DEACETYLASE YHEN-RELATED"/>
    <property type="match status" value="1"/>
</dbReference>
<evidence type="ECO:0000313" key="6">
    <source>
        <dbReference type="EMBL" id="RHW17117.1"/>
    </source>
</evidence>
<protein>
    <recommendedName>
        <fullName evidence="3">Chitooligosaccharide deacetylase</fullName>
    </recommendedName>
    <alternativeName>
        <fullName evidence="4">Nodulation protein B</fullName>
    </alternativeName>
</protein>
<organism evidence="6 7">
    <name type="scientific">Sphingomonas gilva</name>
    <dbReference type="NCBI Taxonomy" id="2305907"/>
    <lineage>
        <taxon>Bacteria</taxon>
        <taxon>Pseudomonadati</taxon>
        <taxon>Pseudomonadota</taxon>
        <taxon>Alphaproteobacteria</taxon>
        <taxon>Sphingomonadales</taxon>
        <taxon>Sphingomonadaceae</taxon>
        <taxon>Sphingomonas</taxon>
    </lineage>
</organism>